<comment type="caution">
    <text evidence="1">The sequence shown here is derived from an EMBL/GenBank/DDBJ whole genome shotgun (WGS) entry which is preliminary data.</text>
</comment>
<dbReference type="Proteomes" id="UP000485058">
    <property type="component" value="Unassembled WGS sequence"/>
</dbReference>
<dbReference type="AlphaFoldDB" id="A0A699YSR4"/>
<dbReference type="EMBL" id="BLLF01000590">
    <property type="protein sequence ID" value="GFH13247.1"/>
    <property type="molecule type" value="Genomic_DNA"/>
</dbReference>
<accession>A0A699YSR4</accession>
<proteinExistence type="predicted"/>
<evidence type="ECO:0000313" key="2">
    <source>
        <dbReference type="Proteomes" id="UP000485058"/>
    </source>
</evidence>
<sequence>MSSYGHVPSLTAKSRCIPWPWMCLRVQHSEGHSGGGGGCNPGVPCTPGRHRVGCQPDIPFVQKQLTTLGRWGHRDAALRANETRLAATICSRAHVADWQYTPAKHHTRAKNAMAIADGYITRTKMRLTM</sequence>
<organism evidence="1 2">
    <name type="scientific">Haematococcus lacustris</name>
    <name type="common">Green alga</name>
    <name type="synonym">Haematococcus pluvialis</name>
    <dbReference type="NCBI Taxonomy" id="44745"/>
    <lineage>
        <taxon>Eukaryota</taxon>
        <taxon>Viridiplantae</taxon>
        <taxon>Chlorophyta</taxon>
        <taxon>core chlorophytes</taxon>
        <taxon>Chlorophyceae</taxon>
        <taxon>CS clade</taxon>
        <taxon>Chlamydomonadales</taxon>
        <taxon>Haematococcaceae</taxon>
        <taxon>Haematococcus</taxon>
    </lineage>
</organism>
<protein>
    <submittedName>
        <fullName evidence="1">Uncharacterized protein</fullName>
    </submittedName>
</protein>
<keyword evidence="2" id="KW-1185">Reference proteome</keyword>
<evidence type="ECO:0000313" key="1">
    <source>
        <dbReference type="EMBL" id="GFH13247.1"/>
    </source>
</evidence>
<gene>
    <name evidence="1" type="ORF">HaLaN_09090</name>
</gene>
<reference evidence="1 2" key="1">
    <citation type="submission" date="2020-02" db="EMBL/GenBank/DDBJ databases">
        <title>Draft genome sequence of Haematococcus lacustris strain NIES-144.</title>
        <authorList>
            <person name="Morimoto D."/>
            <person name="Nakagawa S."/>
            <person name="Yoshida T."/>
            <person name="Sawayama S."/>
        </authorList>
    </citation>
    <scope>NUCLEOTIDE SEQUENCE [LARGE SCALE GENOMIC DNA]</scope>
    <source>
        <strain evidence="1 2">NIES-144</strain>
    </source>
</reference>
<name>A0A699YSR4_HAELA</name>